<accession>A0AC61PKP8</accession>
<protein>
    <submittedName>
        <fullName evidence="1">Uncharacterized protein</fullName>
    </submittedName>
</protein>
<proteinExistence type="predicted"/>
<sequence length="119" mass="13306">MLIRPVDESGDVLPVLRVSDMLKGSRATAELIHDRLRLLTGEWWENPGRGNGVLEMLKESRLTEADGQLIAGYLSSYIRETPGVHDIRESKVSADGRRLRFSFIAETTDGSVDISYESE</sequence>
<dbReference type="EMBL" id="FWXZ01000002">
    <property type="protein sequence ID" value="SMC56797.1"/>
    <property type="molecule type" value="Genomic_DNA"/>
</dbReference>
<organism evidence="1 2">
    <name type="scientific">Aristaeella lactis</name>
    <dbReference type="NCBI Taxonomy" id="3046383"/>
    <lineage>
        <taxon>Bacteria</taxon>
        <taxon>Bacillati</taxon>
        <taxon>Bacillota</taxon>
        <taxon>Clostridia</taxon>
        <taxon>Eubacteriales</taxon>
        <taxon>Aristaeellaceae</taxon>
        <taxon>Aristaeella</taxon>
    </lineage>
</organism>
<evidence type="ECO:0000313" key="2">
    <source>
        <dbReference type="Proteomes" id="UP000192328"/>
    </source>
</evidence>
<name>A0AC61PKP8_9FIRM</name>
<dbReference type="Proteomes" id="UP000192328">
    <property type="component" value="Unassembled WGS sequence"/>
</dbReference>
<gene>
    <name evidence="1" type="ORF">SAMN06297397_1401</name>
</gene>
<reference evidence="1" key="1">
    <citation type="submission" date="2017-04" db="EMBL/GenBank/DDBJ databases">
        <authorList>
            <person name="Varghese N."/>
            <person name="Submissions S."/>
        </authorList>
    </citation>
    <scope>NUCLEOTIDE SEQUENCE</scope>
    <source>
        <strain evidence="1">WTE2008</strain>
    </source>
</reference>
<keyword evidence="2" id="KW-1185">Reference proteome</keyword>
<evidence type="ECO:0000313" key="1">
    <source>
        <dbReference type="EMBL" id="SMC56797.1"/>
    </source>
</evidence>
<comment type="caution">
    <text evidence="1">The sequence shown here is derived from an EMBL/GenBank/DDBJ whole genome shotgun (WGS) entry which is preliminary data.</text>
</comment>